<keyword evidence="2" id="KW-1185">Reference proteome</keyword>
<accession>A0AAE1A1G8</accession>
<proteinExistence type="predicted"/>
<sequence>MKPGDLKSVIDESAIGFQESPRLVASDSQSQLNKGALSYLHTIVQSDSTALMPEASQDSVITRQIGGPWDAAALTGPGRCQRRRMCDNQAG</sequence>
<evidence type="ECO:0000313" key="1">
    <source>
        <dbReference type="EMBL" id="KAK3779212.1"/>
    </source>
</evidence>
<organism evidence="1 2">
    <name type="scientific">Elysia crispata</name>
    <name type="common">lettuce slug</name>
    <dbReference type="NCBI Taxonomy" id="231223"/>
    <lineage>
        <taxon>Eukaryota</taxon>
        <taxon>Metazoa</taxon>
        <taxon>Spiralia</taxon>
        <taxon>Lophotrochozoa</taxon>
        <taxon>Mollusca</taxon>
        <taxon>Gastropoda</taxon>
        <taxon>Heterobranchia</taxon>
        <taxon>Euthyneura</taxon>
        <taxon>Panpulmonata</taxon>
        <taxon>Sacoglossa</taxon>
        <taxon>Placobranchoidea</taxon>
        <taxon>Plakobranchidae</taxon>
        <taxon>Elysia</taxon>
    </lineage>
</organism>
<protein>
    <submittedName>
        <fullName evidence="1">Uncharacterized protein</fullName>
    </submittedName>
</protein>
<dbReference type="Proteomes" id="UP001283361">
    <property type="component" value="Unassembled WGS sequence"/>
</dbReference>
<dbReference type="EMBL" id="JAWDGP010002863">
    <property type="protein sequence ID" value="KAK3779212.1"/>
    <property type="molecule type" value="Genomic_DNA"/>
</dbReference>
<reference evidence="1" key="1">
    <citation type="journal article" date="2023" name="G3 (Bethesda)">
        <title>A reference genome for the long-term kleptoplast-retaining sea slug Elysia crispata morphotype clarki.</title>
        <authorList>
            <person name="Eastman K.E."/>
            <person name="Pendleton A.L."/>
            <person name="Shaikh M.A."/>
            <person name="Suttiyut T."/>
            <person name="Ogas R."/>
            <person name="Tomko P."/>
            <person name="Gavelis G."/>
            <person name="Widhalm J.R."/>
            <person name="Wisecaver J.H."/>
        </authorList>
    </citation>
    <scope>NUCLEOTIDE SEQUENCE</scope>
    <source>
        <strain evidence="1">ECLA1</strain>
    </source>
</reference>
<evidence type="ECO:0000313" key="2">
    <source>
        <dbReference type="Proteomes" id="UP001283361"/>
    </source>
</evidence>
<comment type="caution">
    <text evidence="1">The sequence shown here is derived from an EMBL/GenBank/DDBJ whole genome shotgun (WGS) entry which is preliminary data.</text>
</comment>
<name>A0AAE1A1G8_9GAST</name>
<gene>
    <name evidence="1" type="ORF">RRG08_010719</name>
</gene>
<dbReference type="AlphaFoldDB" id="A0AAE1A1G8"/>